<feature type="compositionally biased region" description="Polar residues" evidence="1">
    <location>
        <begin position="284"/>
        <end position="293"/>
    </location>
</feature>
<dbReference type="Proteomes" id="UP000002058">
    <property type="component" value="Unassembled WGS sequence"/>
</dbReference>
<dbReference type="RefSeq" id="XP_002541383.1">
    <property type="nucleotide sequence ID" value="XM_002541337.1"/>
</dbReference>
<evidence type="ECO:0000313" key="2">
    <source>
        <dbReference type="EMBL" id="EEP76050.1"/>
    </source>
</evidence>
<gene>
    <name evidence="2" type="ORF">UREG_00898</name>
</gene>
<dbReference type="AlphaFoldDB" id="C4JEZ7"/>
<feature type="compositionally biased region" description="Basic and acidic residues" evidence="1">
    <location>
        <begin position="295"/>
        <end position="306"/>
    </location>
</feature>
<protein>
    <submittedName>
        <fullName evidence="2">Uncharacterized protein</fullName>
    </submittedName>
</protein>
<name>C4JEZ7_UNCRE</name>
<dbReference type="EMBL" id="CH476615">
    <property type="protein sequence ID" value="EEP76050.1"/>
    <property type="molecule type" value="Genomic_DNA"/>
</dbReference>
<dbReference type="eggNOG" id="ENOG502SC1V">
    <property type="taxonomic scope" value="Eukaryota"/>
</dbReference>
<sequence length="438" mass="49171">MEHEIKAAIESLKASTAAVDSQTEALRLQCKELKAQIRDARQIDQQCSKATARLTSGHLAEKQRVDLMIEDLRQDFEEKLQAAQKVLTADRNNLLPSTSVILKEHDAVLRNMEKVAASSQSAEEISALKKRVGDLTALLAKYIAEEVNCRLDRVFFETVEASQEAEDDDPGVLQQLESVEAEVNSLYPEISVLSDMAAKQRFQLPILQVLEEWQEQSQLGAEEQLQHVLETLIQLTESTNRMTGKLNNRQAHQSSMNTLAASYQTEVNSRQLQNAKLENKRLSRLSTRLSQAHLTPRESQGEKPGTEMEASTQSLESLLRRLGISFSSLQNAESTEVVHDLLNEKRSHMSDMLENLYATAASPLPSHLDSADKATQLLSSAMYCDADFELSLRDRNQEQKISNLETLIGAIQKGIDNSNTDILHQSDRARENFMERWG</sequence>
<accession>C4JEZ7</accession>
<organism evidence="2 3">
    <name type="scientific">Uncinocarpus reesii (strain UAMH 1704)</name>
    <dbReference type="NCBI Taxonomy" id="336963"/>
    <lineage>
        <taxon>Eukaryota</taxon>
        <taxon>Fungi</taxon>
        <taxon>Dikarya</taxon>
        <taxon>Ascomycota</taxon>
        <taxon>Pezizomycotina</taxon>
        <taxon>Eurotiomycetes</taxon>
        <taxon>Eurotiomycetidae</taxon>
        <taxon>Onygenales</taxon>
        <taxon>Onygenaceae</taxon>
        <taxon>Uncinocarpus</taxon>
    </lineage>
</organism>
<dbReference type="GeneID" id="8437696"/>
<reference evidence="3" key="1">
    <citation type="journal article" date="2009" name="Genome Res.">
        <title>Comparative genomic analyses of the human fungal pathogens Coccidioides and their relatives.</title>
        <authorList>
            <person name="Sharpton T.J."/>
            <person name="Stajich J.E."/>
            <person name="Rounsley S.D."/>
            <person name="Gardner M.J."/>
            <person name="Wortman J.R."/>
            <person name="Jordar V.S."/>
            <person name="Maiti R."/>
            <person name="Kodira C.D."/>
            <person name="Neafsey D.E."/>
            <person name="Zeng Q."/>
            <person name="Hung C.-Y."/>
            <person name="McMahan C."/>
            <person name="Muszewska A."/>
            <person name="Grynberg M."/>
            <person name="Mandel M.A."/>
            <person name="Kellner E.M."/>
            <person name="Barker B.M."/>
            <person name="Galgiani J.N."/>
            <person name="Orbach M.J."/>
            <person name="Kirkland T.N."/>
            <person name="Cole G.T."/>
            <person name="Henn M.R."/>
            <person name="Birren B.W."/>
            <person name="Taylor J.W."/>
        </authorList>
    </citation>
    <scope>NUCLEOTIDE SEQUENCE [LARGE SCALE GENOMIC DNA]</scope>
    <source>
        <strain evidence="3">UAMH 1704</strain>
    </source>
</reference>
<feature type="region of interest" description="Disordered" evidence="1">
    <location>
        <begin position="284"/>
        <end position="309"/>
    </location>
</feature>
<evidence type="ECO:0000313" key="3">
    <source>
        <dbReference type="Proteomes" id="UP000002058"/>
    </source>
</evidence>
<evidence type="ECO:0000256" key="1">
    <source>
        <dbReference type="SAM" id="MobiDB-lite"/>
    </source>
</evidence>
<dbReference type="VEuPathDB" id="FungiDB:UREG_00898"/>
<dbReference type="InParanoid" id="C4JEZ7"/>
<keyword evidence="3" id="KW-1185">Reference proteome</keyword>
<dbReference type="OrthoDB" id="1699231at2759"/>
<dbReference type="HOGENOM" id="CLU_027731_1_0_1"/>
<dbReference type="OMA" id="KFMERWG"/>
<proteinExistence type="predicted"/>
<dbReference type="KEGG" id="ure:UREG_00898"/>